<reference evidence="2 3" key="1">
    <citation type="submission" date="2016-04" db="EMBL/GenBank/DDBJ databases">
        <title>A degradative enzymes factory behind the ericoid mycorrhizal symbiosis.</title>
        <authorList>
            <consortium name="DOE Joint Genome Institute"/>
            <person name="Martino E."/>
            <person name="Morin E."/>
            <person name="Grelet G."/>
            <person name="Kuo A."/>
            <person name="Kohler A."/>
            <person name="Daghino S."/>
            <person name="Barry K."/>
            <person name="Choi C."/>
            <person name="Cichocki N."/>
            <person name="Clum A."/>
            <person name="Copeland A."/>
            <person name="Hainaut M."/>
            <person name="Haridas S."/>
            <person name="Labutti K."/>
            <person name="Lindquist E."/>
            <person name="Lipzen A."/>
            <person name="Khouja H.-R."/>
            <person name="Murat C."/>
            <person name="Ohm R."/>
            <person name="Olson A."/>
            <person name="Spatafora J."/>
            <person name="Veneault-Fourrey C."/>
            <person name="Henrissat B."/>
            <person name="Grigoriev I."/>
            <person name="Martin F."/>
            <person name="Perotto S."/>
        </authorList>
    </citation>
    <scope>NUCLEOTIDE SEQUENCE [LARGE SCALE GENOMIC DNA]</scope>
    <source>
        <strain evidence="2 3">F</strain>
    </source>
</reference>
<feature type="compositionally biased region" description="Acidic residues" evidence="1">
    <location>
        <begin position="50"/>
        <end position="73"/>
    </location>
</feature>
<proteinExistence type="predicted"/>
<dbReference type="AlphaFoldDB" id="A0A2J6QSM7"/>
<organism evidence="2 3">
    <name type="scientific">Hyaloscypha variabilis (strain UAMH 11265 / GT02V1 / F)</name>
    <name type="common">Meliniomyces variabilis</name>
    <dbReference type="NCBI Taxonomy" id="1149755"/>
    <lineage>
        <taxon>Eukaryota</taxon>
        <taxon>Fungi</taxon>
        <taxon>Dikarya</taxon>
        <taxon>Ascomycota</taxon>
        <taxon>Pezizomycotina</taxon>
        <taxon>Leotiomycetes</taxon>
        <taxon>Helotiales</taxon>
        <taxon>Hyaloscyphaceae</taxon>
        <taxon>Hyaloscypha</taxon>
        <taxon>Hyaloscypha variabilis</taxon>
    </lineage>
</organism>
<evidence type="ECO:0000313" key="3">
    <source>
        <dbReference type="Proteomes" id="UP000235786"/>
    </source>
</evidence>
<evidence type="ECO:0000313" key="2">
    <source>
        <dbReference type="EMBL" id="PMD29265.1"/>
    </source>
</evidence>
<sequence>MLTSKHEAPPPPCRVSWPLKFFESRRYFSRNAENQPYIEWLKDYLLGGDEWSESEDEDEEEEEEESDNFESSCADEYDAPKWTCEDLNEVKVIKNHDRRSFVRVFMEGVPGDEKFLPYRDQTDVVAGFCETQVSREGDAERPGPSEKLVALLDDRKSGEIVQRGKARRIHYRECLTARELKTKLSRKVARVPICLVLPYN</sequence>
<keyword evidence="3" id="KW-1185">Reference proteome</keyword>
<dbReference type="OrthoDB" id="10618395at2759"/>
<feature type="region of interest" description="Disordered" evidence="1">
    <location>
        <begin position="49"/>
        <end position="73"/>
    </location>
</feature>
<dbReference type="EMBL" id="KZ613976">
    <property type="protein sequence ID" value="PMD29265.1"/>
    <property type="molecule type" value="Genomic_DNA"/>
</dbReference>
<accession>A0A2J6QSM7</accession>
<evidence type="ECO:0000256" key="1">
    <source>
        <dbReference type="SAM" id="MobiDB-lite"/>
    </source>
</evidence>
<name>A0A2J6QSM7_HYAVF</name>
<gene>
    <name evidence="2" type="ORF">L207DRAFT_261625</name>
</gene>
<protein>
    <submittedName>
        <fullName evidence="2">Uncharacterized protein</fullName>
    </submittedName>
</protein>
<dbReference type="Proteomes" id="UP000235786">
    <property type="component" value="Unassembled WGS sequence"/>
</dbReference>